<evidence type="ECO:0000313" key="2">
    <source>
        <dbReference type="Proteomes" id="UP000887116"/>
    </source>
</evidence>
<dbReference type="EMBL" id="BMAO01022662">
    <property type="protein sequence ID" value="GFQ83480.1"/>
    <property type="molecule type" value="Genomic_DNA"/>
</dbReference>
<sequence length="99" mass="11290">MVDVDRVYNEKSWVQTNSFEGTLVPTATGLRTPELDHNNKKTMTELTSVVLHKNGVKCVPQYSKKLVHSLPHRMVAVIAKGDHNFLTYFLEKKISHLDI</sequence>
<protein>
    <submittedName>
        <fullName evidence="1">Uncharacterized protein</fullName>
    </submittedName>
</protein>
<name>A0A8X6KR03_TRICU</name>
<dbReference type="Proteomes" id="UP000887116">
    <property type="component" value="Unassembled WGS sequence"/>
</dbReference>
<proteinExistence type="predicted"/>
<comment type="caution">
    <text evidence="1">The sequence shown here is derived from an EMBL/GenBank/DDBJ whole genome shotgun (WGS) entry which is preliminary data.</text>
</comment>
<keyword evidence="2" id="KW-1185">Reference proteome</keyword>
<gene>
    <name evidence="1" type="ORF">TNCT_292441</name>
</gene>
<evidence type="ECO:0000313" key="1">
    <source>
        <dbReference type="EMBL" id="GFQ83480.1"/>
    </source>
</evidence>
<reference evidence="1" key="1">
    <citation type="submission" date="2020-07" db="EMBL/GenBank/DDBJ databases">
        <title>Multicomponent nature underlies the extraordinary mechanical properties of spider dragline silk.</title>
        <authorList>
            <person name="Kono N."/>
            <person name="Nakamura H."/>
            <person name="Mori M."/>
            <person name="Yoshida Y."/>
            <person name="Ohtoshi R."/>
            <person name="Malay A.D."/>
            <person name="Moran D.A.P."/>
            <person name="Tomita M."/>
            <person name="Numata K."/>
            <person name="Arakawa K."/>
        </authorList>
    </citation>
    <scope>NUCLEOTIDE SEQUENCE</scope>
</reference>
<accession>A0A8X6KR03</accession>
<dbReference type="AlphaFoldDB" id="A0A8X6KR03"/>
<organism evidence="1 2">
    <name type="scientific">Trichonephila clavata</name>
    <name type="common">Joro spider</name>
    <name type="synonym">Nephila clavata</name>
    <dbReference type="NCBI Taxonomy" id="2740835"/>
    <lineage>
        <taxon>Eukaryota</taxon>
        <taxon>Metazoa</taxon>
        <taxon>Ecdysozoa</taxon>
        <taxon>Arthropoda</taxon>
        <taxon>Chelicerata</taxon>
        <taxon>Arachnida</taxon>
        <taxon>Araneae</taxon>
        <taxon>Araneomorphae</taxon>
        <taxon>Entelegynae</taxon>
        <taxon>Araneoidea</taxon>
        <taxon>Nephilidae</taxon>
        <taxon>Trichonephila</taxon>
    </lineage>
</organism>